<evidence type="ECO:0000256" key="7">
    <source>
        <dbReference type="ARBA" id="ARBA00022807"/>
    </source>
</evidence>
<keyword evidence="4" id="KW-0645">Protease</keyword>
<feature type="domain" description="UCH catalytic" evidence="10">
    <location>
        <begin position="1"/>
        <end position="249"/>
    </location>
</feature>
<proteinExistence type="inferred from homology"/>
<dbReference type="GO" id="GO:0015854">
    <property type="term" value="P:guanine transport"/>
    <property type="evidence" value="ECO:0007669"/>
    <property type="project" value="TreeGrafter"/>
</dbReference>
<dbReference type="Proteomes" id="UP000045706">
    <property type="component" value="Unassembled WGS sequence"/>
</dbReference>
<reference evidence="12" key="1">
    <citation type="submission" date="2015-05" db="EMBL/GenBank/DDBJ databases">
        <authorList>
            <person name="Fogelqvist Johan"/>
        </authorList>
    </citation>
    <scope>NUCLEOTIDE SEQUENCE [LARGE SCALE GENOMIC DNA]</scope>
</reference>
<name>A0A0G4MXD2_VERLO</name>
<evidence type="ECO:0000313" key="11">
    <source>
        <dbReference type="EMBL" id="CRK38769.1"/>
    </source>
</evidence>
<dbReference type="GO" id="GO:0005886">
    <property type="term" value="C:plasma membrane"/>
    <property type="evidence" value="ECO:0007669"/>
    <property type="project" value="TreeGrafter"/>
</dbReference>
<evidence type="ECO:0000256" key="8">
    <source>
        <dbReference type="PROSITE-ProRule" id="PRU01393"/>
    </source>
</evidence>
<evidence type="ECO:0000256" key="2">
    <source>
        <dbReference type="ARBA" id="ARBA00012759"/>
    </source>
</evidence>
<dbReference type="Pfam" id="PF01088">
    <property type="entry name" value="Peptidase_C12"/>
    <property type="match status" value="1"/>
</dbReference>
<dbReference type="EMBL" id="CVQI01031607">
    <property type="protein sequence ID" value="CRK38769.1"/>
    <property type="molecule type" value="Genomic_DNA"/>
</dbReference>
<keyword evidence="3" id="KW-0813">Transport</keyword>
<accession>A0A0G4MXD2</accession>
<dbReference type="PANTHER" id="PTHR43337:SF3">
    <property type="entry name" value="PURINE TRANSPORTER"/>
    <property type="match status" value="1"/>
</dbReference>
<dbReference type="Gene3D" id="1.20.58.860">
    <property type="match status" value="1"/>
</dbReference>
<evidence type="ECO:0000259" key="10">
    <source>
        <dbReference type="PROSITE" id="PS52048"/>
    </source>
</evidence>
<dbReference type="GO" id="GO:0005345">
    <property type="term" value="F:purine nucleobase transmembrane transporter activity"/>
    <property type="evidence" value="ECO:0007669"/>
    <property type="project" value="TreeGrafter"/>
</dbReference>
<evidence type="ECO:0000256" key="5">
    <source>
        <dbReference type="ARBA" id="ARBA00022786"/>
    </source>
</evidence>
<organism evidence="11 12">
    <name type="scientific">Verticillium longisporum</name>
    <name type="common">Verticillium dahliae var. longisporum</name>
    <dbReference type="NCBI Taxonomy" id="100787"/>
    <lineage>
        <taxon>Eukaryota</taxon>
        <taxon>Fungi</taxon>
        <taxon>Dikarya</taxon>
        <taxon>Ascomycota</taxon>
        <taxon>Pezizomycotina</taxon>
        <taxon>Sordariomycetes</taxon>
        <taxon>Hypocreomycetidae</taxon>
        <taxon>Glomerellales</taxon>
        <taxon>Plectosphaerellaceae</taxon>
        <taxon>Verticillium</taxon>
    </lineage>
</organism>
<dbReference type="PANTHER" id="PTHR43337">
    <property type="entry name" value="XANTHINE/URACIL PERMEASE C887.17-RELATED"/>
    <property type="match status" value="1"/>
</dbReference>
<dbReference type="InterPro" id="IPR036959">
    <property type="entry name" value="Peptidase_C12_UCH_sf"/>
</dbReference>
<dbReference type="SUPFAM" id="SSF54001">
    <property type="entry name" value="Cysteine proteinases"/>
    <property type="match status" value="1"/>
</dbReference>
<dbReference type="InterPro" id="IPR045018">
    <property type="entry name" value="Azg-like"/>
</dbReference>
<dbReference type="InterPro" id="IPR041507">
    <property type="entry name" value="UCH_C"/>
</dbReference>
<comment type="similarity">
    <text evidence="8">Belongs to the peptidase C12 family.</text>
</comment>
<sequence length="343" mass="37777">MCDGGIMSSPKMWTAVFAGGIHVEAPSAQQQTLWARIKVQFRRVGNMFDRADKRIGKSTFGRIFRLEGSGHPKEVSGATFFKEVRAGFTTFATMAYIIAVNAIILSQTGGTCPCDQDDRLSCDSIDSYKQCKERVRLDLITATAAISGLSSFLFGFMTNLPVALAFAKSSPFVDETQRGDEGGEDAFHFVAYSSIGGKLYELDGLQPAPISHGDCTPDEFPVKISGILSDRVATYASSEIRFNVLAMVRDPRIAAAEIGDQETIARESEKRRQWQWENALRRHNFVGFAGEVMKGVVGEKVKAGNGAYEAWIKEGLERRKRDEDATRLRRRMGGGDGDEEMIG</sequence>
<keyword evidence="6" id="KW-0378">Hydrolase</keyword>
<comment type="caution">
    <text evidence="8">Lacks conserved residue(s) required for the propagation of feature annotation.</text>
</comment>
<dbReference type="EC" id="3.4.19.12" evidence="2"/>
<dbReference type="InterPro" id="IPR038765">
    <property type="entry name" value="Papain-like_cys_pep_sf"/>
</dbReference>
<evidence type="ECO:0000256" key="6">
    <source>
        <dbReference type="ARBA" id="ARBA00022801"/>
    </source>
</evidence>
<dbReference type="AlphaFoldDB" id="A0A0G4MXD2"/>
<evidence type="ECO:0000256" key="9">
    <source>
        <dbReference type="SAM" id="MobiDB-lite"/>
    </source>
</evidence>
<gene>
    <name evidence="11" type="ORF">BN1723_004477</name>
</gene>
<feature type="region of interest" description="Disordered" evidence="9">
    <location>
        <begin position="322"/>
        <end position="343"/>
    </location>
</feature>
<dbReference type="GO" id="GO:0004843">
    <property type="term" value="F:cysteine-type deubiquitinase activity"/>
    <property type="evidence" value="ECO:0007669"/>
    <property type="project" value="UniProtKB-EC"/>
</dbReference>
<keyword evidence="7" id="KW-0788">Thiol protease</keyword>
<dbReference type="GO" id="GO:0015853">
    <property type="term" value="P:adenine transport"/>
    <property type="evidence" value="ECO:0007669"/>
    <property type="project" value="TreeGrafter"/>
</dbReference>
<evidence type="ECO:0000256" key="1">
    <source>
        <dbReference type="ARBA" id="ARBA00000707"/>
    </source>
</evidence>
<dbReference type="Gene3D" id="3.40.532.10">
    <property type="entry name" value="Peptidase C12, ubiquitin carboxyl-terminal hydrolase"/>
    <property type="match status" value="1"/>
</dbReference>
<protein>
    <recommendedName>
        <fullName evidence="2">ubiquitinyl hydrolase 1</fullName>
        <ecNumber evidence="2">3.4.19.12</ecNumber>
    </recommendedName>
</protein>
<dbReference type="Pfam" id="PF18031">
    <property type="entry name" value="UCH_C"/>
    <property type="match status" value="1"/>
</dbReference>
<evidence type="ECO:0000256" key="3">
    <source>
        <dbReference type="ARBA" id="ARBA00022448"/>
    </source>
</evidence>
<keyword evidence="5" id="KW-0833">Ubl conjugation pathway</keyword>
<evidence type="ECO:0000313" key="12">
    <source>
        <dbReference type="Proteomes" id="UP000045706"/>
    </source>
</evidence>
<dbReference type="InterPro" id="IPR001578">
    <property type="entry name" value="Peptidase_C12_UCH"/>
</dbReference>
<dbReference type="PROSITE" id="PS52048">
    <property type="entry name" value="UCH_DOMAIN"/>
    <property type="match status" value="1"/>
</dbReference>
<evidence type="ECO:0000256" key="4">
    <source>
        <dbReference type="ARBA" id="ARBA00022670"/>
    </source>
</evidence>
<dbReference type="GO" id="GO:0006511">
    <property type="term" value="P:ubiquitin-dependent protein catabolic process"/>
    <property type="evidence" value="ECO:0007669"/>
    <property type="project" value="InterPro"/>
</dbReference>
<comment type="catalytic activity">
    <reaction evidence="1">
        <text>Thiol-dependent hydrolysis of ester, thioester, amide, peptide and isopeptide bonds formed by the C-terminal Gly of ubiquitin (a 76-residue protein attached to proteins as an intracellular targeting signal).</text>
        <dbReference type="EC" id="3.4.19.12"/>
    </reaction>
</comment>